<dbReference type="PROSITE" id="PS50077">
    <property type="entry name" value="HEAT_REPEAT"/>
    <property type="match status" value="1"/>
</dbReference>
<gene>
    <name evidence="1" type="ORF">XD82_0903</name>
</gene>
<dbReference type="Pfam" id="PF13646">
    <property type="entry name" value="HEAT_2"/>
    <property type="match status" value="2"/>
</dbReference>
<feature type="non-terminal residue" evidence="1">
    <location>
        <position position="142"/>
    </location>
</feature>
<accession>A0A101GNX4</accession>
<dbReference type="PATRIC" id="fig|2198.4.peg.1191"/>
<evidence type="ECO:0000313" key="2">
    <source>
        <dbReference type="Proteomes" id="UP000054323"/>
    </source>
</evidence>
<keyword evidence="1" id="KW-0456">Lyase</keyword>
<dbReference type="AlphaFoldDB" id="A0A101GNX4"/>
<evidence type="ECO:0000313" key="1">
    <source>
        <dbReference type="EMBL" id="KUK61903.1"/>
    </source>
</evidence>
<organism evidence="1 2">
    <name type="scientific">Methanoculleus marisnigri</name>
    <dbReference type="NCBI Taxonomy" id="2198"/>
    <lineage>
        <taxon>Archaea</taxon>
        <taxon>Methanobacteriati</taxon>
        <taxon>Methanobacteriota</taxon>
        <taxon>Stenosarchaea group</taxon>
        <taxon>Methanomicrobia</taxon>
        <taxon>Methanomicrobiales</taxon>
        <taxon>Methanomicrobiaceae</taxon>
        <taxon>Methanoculleus</taxon>
    </lineage>
</organism>
<proteinExistence type="predicted"/>
<dbReference type="EMBL" id="LGGD01000094">
    <property type="protein sequence ID" value="KUK61903.1"/>
    <property type="molecule type" value="Genomic_DNA"/>
</dbReference>
<dbReference type="InterPro" id="IPR011989">
    <property type="entry name" value="ARM-like"/>
</dbReference>
<dbReference type="InterPro" id="IPR016024">
    <property type="entry name" value="ARM-type_fold"/>
</dbReference>
<dbReference type="InterPro" id="IPR004155">
    <property type="entry name" value="PBS_lyase_HEAT"/>
</dbReference>
<dbReference type="InterPro" id="IPR021133">
    <property type="entry name" value="HEAT_type_2"/>
</dbReference>
<dbReference type="Gene3D" id="1.25.10.10">
    <property type="entry name" value="Leucine-rich Repeat Variant"/>
    <property type="match status" value="2"/>
</dbReference>
<dbReference type="GO" id="GO:0016829">
    <property type="term" value="F:lyase activity"/>
    <property type="evidence" value="ECO:0007669"/>
    <property type="project" value="UniProtKB-KW"/>
</dbReference>
<dbReference type="Proteomes" id="UP000054323">
    <property type="component" value="Unassembled WGS sequence"/>
</dbReference>
<dbReference type="SUPFAM" id="SSF48371">
    <property type="entry name" value="ARM repeat"/>
    <property type="match status" value="1"/>
</dbReference>
<sequence length="142" mass="15132">MGLWNRFGVRKQEEAAAASFDAEEDARIAGLEKLLESEDIGTRWRAVRAFGEMGVGSPAVDALKQTVHDGDATVRCGALQALADLPAGDLFLEALGDDDPRVRRCAIAGVKRSGDERGIEGLVGLLRDPDEQVRSLAADALS</sequence>
<comment type="caution">
    <text evidence="1">The sequence shown here is derived from an EMBL/GenBank/DDBJ whole genome shotgun (WGS) entry which is preliminary data.</text>
</comment>
<dbReference type="SMART" id="SM00567">
    <property type="entry name" value="EZ_HEAT"/>
    <property type="match status" value="3"/>
</dbReference>
<reference evidence="2" key="1">
    <citation type="journal article" date="2015" name="MBio">
        <title>Genome-Resolved Metagenomic Analysis Reveals Roles for Candidate Phyla and Other Microbial Community Members in Biogeochemical Transformations in Oil Reservoirs.</title>
        <authorList>
            <person name="Hu P."/>
            <person name="Tom L."/>
            <person name="Singh A."/>
            <person name="Thomas B.C."/>
            <person name="Baker B.J."/>
            <person name="Piceno Y.M."/>
            <person name="Andersen G.L."/>
            <person name="Banfield J.F."/>
        </authorList>
    </citation>
    <scope>NUCLEOTIDE SEQUENCE [LARGE SCALE GENOMIC DNA]</scope>
</reference>
<protein>
    <submittedName>
        <fullName evidence="1">PBS lyase HEAT domain protein repeat-containing protein</fullName>
    </submittedName>
</protein>
<name>A0A101GNX4_9EURY</name>